<name>A0A915D7D8_9BILA</name>
<dbReference type="SMART" id="SM00498">
    <property type="entry name" value="FH2"/>
    <property type="match status" value="1"/>
</dbReference>
<organism evidence="3 4">
    <name type="scientific">Ditylenchus dipsaci</name>
    <dbReference type="NCBI Taxonomy" id="166011"/>
    <lineage>
        <taxon>Eukaryota</taxon>
        <taxon>Metazoa</taxon>
        <taxon>Ecdysozoa</taxon>
        <taxon>Nematoda</taxon>
        <taxon>Chromadorea</taxon>
        <taxon>Rhabditida</taxon>
        <taxon>Tylenchina</taxon>
        <taxon>Tylenchomorpha</taxon>
        <taxon>Sphaerularioidea</taxon>
        <taxon>Anguinidae</taxon>
        <taxon>Anguininae</taxon>
        <taxon>Ditylenchus</taxon>
    </lineage>
</organism>
<feature type="region of interest" description="Disordered" evidence="1">
    <location>
        <begin position="453"/>
        <end position="472"/>
    </location>
</feature>
<feature type="domain" description="FH2" evidence="2">
    <location>
        <begin position="1"/>
        <end position="278"/>
    </location>
</feature>
<dbReference type="PROSITE" id="PS51444">
    <property type="entry name" value="FH2"/>
    <property type="match status" value="1"/>
</dbReference>
<dbReference type="InterPro" id="IPR042201">
    <property type="entry name" value="FH2_Formin_sf"/>
</dbReference>
<evidence type="ECO:0000313" key="3">
    <source>
        <dbReference type="Proteomes" id="UP000887574"/>
    </source>
</evidence>
<evidence type="ECO:0000256" key="1">
    <source>
        <dbReference type="SAM" id="MobiDB-lite"/>
    </source>
</evidence>
<feature type="region of interest" description="Disordered" evidence="1">
    <location>
        <begin position="398"/>
        <end position="422"/>
    </location>
</feature>
<dbReference type="Gene3D" id="1.20.58.2220">
    <property type="entry name" value="Formin, FH2 domain"/>
    <property type="match status" value="1"/>
</dbReference>
<dbReference type="Pfam" id="PF02181">
    <property type="entry name" value="FH2"/>
    <property type="match status" value="1"/>
</dbReference>
<evidence type="ECO:0000313" key="4">
    <source>
        <dbReference type="WBParaSite" id="jg1683"/>
    </source>
</evidence>
<proteinExistence type="predicted"/>
<dbReference type="AlphaFoldDB" id="A0A915D7D8"/>
<sequence>MYKDVDKLIENLNDGQSELVGLERLKMLLQLLPTDEEQNTLNHYTGDSNALGQAEKFLLQLIKIADFKLRIEAMTFREEFDALMTDIEPDLDTLIQACKEVKSSSCLQRILFVLLHMGNYLNHGAVLGTLFKLNSLWKINDVRATKGNGRTLLHFVAQQVNNCWEELEKELAHIQDAAKLSFETLQSDLNDAFFQQFDSFSRSSKSRLSTATSLLKQIEEQRRELAIYFCENEKTFSMEECFKIFHAFVNRFKVASHVKNNQRANLLLAKAKKSSSKPPKIIKPNQGRLLEQTLLSSDPYTPTSKRPRHSISIPQQSLLQPAPISPRRSIVVLDSGQGQAVGHCSAGLPAGDNAPSLFKSSIKEEIESEKSSQPNNHLESFMDKALESTQITRFPVRPTEPITTSSTATIKPAKCPRKSTKNPKFLPKSLKMLLNYAKRLQFSAFHFPRRPAKDHISSTKSSTEPCRTHPILRKTPHPLPVCKKVMERLFPD</sequence>
<dbReference type="PANTHER" id="PTHR46345:SF8">
    <property type="entry name" value="FORMIN 3, ISOFORM B"/>
    <property type="match status" value="1"/>
</dbReference>
<dbReference type="WBParaSite" id="jg1683">
    <property type="protein sequence ID" value="jg1683"/>
    <property type="gene ID" value="jg1683"/>
</dbReference>
<reference evidence="4" key="1">
    <citation type="submission" date="2022-11" db="UniProtKB">
        <authorList>
            <consortium name="WormBaseParasite"/>
        </authorList>
    </citation>
    <scope>IDENTIFICATION</scope>
</reference>
<accession>A0A915D7D8</accession>
<keyword evidence="3" id="KW-1185">Reference proteome</keyword>
<protein>
    <submittedName>
        <fullName evidence="4">FH2 domain-containing protein</fullName>
    </submittedName>
</protein>
<evidence type="ECO:0000259" key="2">
    <source>
        <dbReference type="PROSITE" id="PS51444"/>
    </source>
</evidence>
<dbReference type="Proteomes" id="UP000887574">
    <property type="component" value="Unplaced"/>
</dbReference>
<dbReference type="PANTHER" id="PTHR46345">
    <property type="entry name" value="INVERTED FORMIN-2"/>
    <property type="match status" value="1"/>
</dbReference>
<dbReference type="SUPFAM" id="SSF101447">
    <property type="entry name" value="Formin homology 2 domain (FH2 domain)"/>
    <property type="match status" value="1"/>
</dbReference>
<dbReference type="InterPro" id="IPR015425">
    <property type="entry name" value="FH2_Formin"/>
</dbReference>